<dbReference type="InterPro" id="IPR000771">
    <property type="entry name" value="FBA_II"/>
</dbReference>
<gene>
    <name evidence="4" type="primary">kbaY</name>
    <name evidence="4" type="synonym">agaY</name>
    <name evidence="4" type="ORF">COU83_01675</name>
</gene>
<feature type="active site" description="Proton donor" evidence="1">
    <location>
        <position position="80"/>
    </location>
</feature>
<reference evidence="5" key="1">
    <citation type="submission" date="2017-09" db="EMBL/GenBank/DDBJ databases">
        <title>Depth-based differentiation of microbial function through sediment-hosted aquifers and enrichment of novel symbionts in the deep terrestrial subsurface.</title>
        <authorList>
            <person name="Probst A.J."/>
            <person name="Ladd B."/>
            <person name="Jarett J.K."/>
            <person name="Geller-Mcgrath D.E."/>
            <person name="Sieber C.M.K."/>
            <person name="Emerson J.B."/>
            <person name="Anantharaman K."/>
            <person name="Thomas B.C."/>
            <person name="Malmstrom R."/>
            <person name="Stieglmeier M."/>
            <person name="Klingl A."/>
            <person name="Woyke T."/>
            <person name="Ryan C.M."/>
            <person name="Banfield J.F."/>
        </authorList>
    </citation>
    <scope>NUCLEOTIDE SEQUENCE [LARGE SCALE GENOMIC DNA]</scope>
</reference>
<dbReference type="GO" id="GO:0005975">
    <property type="term" value="P:carbohydrate metabolic process"/>
    <property type="evidence" value="ECO:0007669"/>
    <property type="project" value="InterPro"/>
</dbReference>
<feature type="binding site" evidence="3">
    <location>
        <position position="81"/>
    </location>
    <ligand>
        <name>Zn(2+)</name>
        <dbReference type="ChEBI" id="CHEBI:29105"/>
        <label>1</label>
        <note>catalytic</note>
    </ligand>
</feature>
<protein>
    <submittedName>
        <fullName evidence="4">Tagatose-bisphosphate aldolase</fullName>
    </submittedName>
</protein>
<evidence type="ECO:0000256" key="2">
    <source>
        <dbReference type="PIRSR" id="PIRSR001359-2"/>
    </source>
</evidence>
<dbReference type="InterPro" id="IPR050246">
    <property type="entry name" value="Class_II_FBP_aldolase"/>
</dbReference>
<dbReference type="SUPFAM" id="SSF51569">
    <property type="entry name" value="Aldolase"/>
    <property type="match status" value="1"/>
</dbReference>
<keyword evidence="3" id="KW-0862">Zinc</keyword>
<dbReference type="PANTHER" id="PTHR30304:SF0">
    <property type="entry name" value="D-TAGATOSE-1,6-BISPHOSPHATE ALDOLASE SUBUNIT GATY-RELATED"/>
    <property type="match status" value="1"/>
</dbReference>
<proteinExistence type="predicted"/>
<name>A0A2M8KG10_9BACT</name>
<dbReference type="EMBL" id="PFDY01000039">
    <property type="protein sequence ID" value="PJE58837.1"/>
    <property type="molecule type" value="Genomic_DNA"/>
</dbReference>
<dbReference type="GO" id="GO:0016832">
    <property type="term" value="F:aldehyde-lyase activity"/>
    <property type="evidence" value="ECO:0007669"/>
    <property type="project" value="InterPro"/>
</dbReference>
<organism evidence="4 5">
    <name type="scientific">Candidatus Portnoybacteria bacterium CG10_big_fil_rev_8_21_14_0_10_40_22</name>
    <dbReference type="NCBI Taxonomy" id="1974814"/>
    <lineage>
        <taxon>Bacteria</taxon>
        <taxon>Candidatus Portnoyibacteriota</taxon>
    </lineage>
</organism>
<feature type="binding site" evidence="3">
    <location>
        <position position="212"/>
    </location>
    <ligand>
        <name>Zn(2+)</name>
        <dbReference type="ChEBI" id="CHEBI:29105"/>
        <label>1</label>
        <note>catalytic</note>
    </ligand>
</feature>
<feature type="binding site" evidence="3">
    <location>
        <position position="133"/>
    </location>
    <ligand>
        <name>Zn(2+)</name>
        <dbReference type="ChEBI" id="CHEBI:29105"/>
        <label>2</label>
    </ligand>
</feature>
<dbReference type="Proteomes" id="UP000231347">
    <property type="component" value="Unassembled WGS sequence"/>
</dbReference>
<keyword evidence="3" id="KW-0479">Metal-binding</keyword>
<dbReference type="Pfam" id="PF01116">
    <property type="entry name" value="F_bP_aldolase"/>
    <property type="match status" value="1"/>
</dbReference>
<feature type="binding site" evidence="2">
    <location>
        <position position="181"/>
    </location>
    <ligand>
        <name>dihydroxyacetone phosphate</name>
        <dbReference type="ChEBI" id="CHEBI:57642"/>
    </ligand>
</feature>
<dbReference type="PIRSF" id="PIRSF001359">
    <property type="entry name" value="F_bP_aldolase_II"/>
    <property type="match status" value="1"/>
</dbReference>
<dbReference type="NCBIfam" id="TIGR00167">
    <property type="entry name" value="cbbA"/>
    <property type="match status" value="1"/>
</dbReference>
<feature type="binding site" evidence="2">
    <location>
        <begin position="234"/>
        <end position="237"/>
    </location>
    <ligand>
        <name>dihydroxyacetone phosphate</name>
        <dbReference type="ChEBI" id="CHEBI:57642"/>
    </ligand>
</feature>
<evidence type="ECO:0000313" key="5">
    <source>
        <dbReference type="Proteomes" id="UP000231347"/>
    </source>
</evidence>
<dbReference type="PANTHER" id="PTHR30304">
    <property type="entry name" value="D-TAGATOSE-1,6-BISPHOSPHATE ALDOLASE"/>
    <property type="match status" value="1"/>
</dbReference>
<feature type="binding site" evidence="3">
    <location>
        <position position="102"/>
    </location>
    <ligand>
        <name>Zn(2+)</name>
        <dbReference type="ChEBI" id="CHEBI:29105"/>
        <label>2</label>
    </ligand>
</feature>
<dbReference type="Gene3D" id="3.20.20.70">
    <property type="entry name" value="Aldolase class I"/>
    <property type="match status" value="1"/>
</dbReference>
<dbReference type="GO" id="GO:0008270">
    <property type="term" value="F:zinc ion binding"/>
    <property type="evidence" value="ECO:0007669"/>
    <property type="project" value="InterPro"/>
</dbReference>
<dbReference type="InterPro" id="IPR013785">
    <property type="entry name" value="Aldolase_TIM"/>
</dbReference>
<comment type="cofactor">
    <cofactor evidence="3">
        <name>Zn(2+)</name>
        <dbReference type="ChEBI" id="CHEBI:29105"/>
    </cofactor>
    <text evidence="3">Binds 2 Zn(2+) ions per subunit. One is catalytic and the other provides a structural contribution.</text>
</comment>
<dbReference type="AlphaFoldDB" id="A0A2M8KG10"/>
<feature type="binding site" evidence="3">
    <location>
        <position position="180"/>
    </location>
    <ligand>
        <name>Zn(2+)</name>
        <dbReference type="ChEBI" id="CHEBI:29105"/>
        <label>1</label>
        <note>catalytic</note>
    </ligand>
</feature>
<dbReference type="CDD" id="cd00947">
    <property type="entry name" value="TBP_aldolase_IIB"/>
    <property type="match status" value="1"/>
</dbReference>
<evidence type="ECO:0000256" key="1">
    <source>
        <dbReference type="PIRSR" id="PIRSR001359-1"/>
    </source>
</evidence>
<evidence type="ECO:0000256" key="3">
    <source>
        <dbReference type="PIRSR" id="PIRSR001359-3"/>
    </source>
</evidence>
<sequence length="284" mass="31009">MKTSLEIFQEVQSKGYALGAFNFCNAEILRGIVEAVAELKTPVIVSTSQGEGAFLGFKRARALADTWQEQLGLNLILHLDHGKSLDIVKTAIDAGYDSIHFDGSGLPFEENVKITQQVVEYAKQKNNIMVEGELGYLRGASAPGQKVIIKKEDLTDPVMAVKFIQETRVDSLAVAIGNIHGIVQGGQDPHLDLARLSEIQRAVSDSAFLVLHGGSGIPDEDVKQAIKSGIVKINVNTELRVAYANTLRNFLLDNSQETTPYKIMESVVTAVKQVVTNKLKIFCE</sequence>
<feature type="binding site" evidence="2">
    <location>
        <begin position="213"/>
        <end position="215"/>
    </location>
    <ligand>
        <name>dihydroxyacetone phosphate</name>
        <dbReference type="ChEBI" id="CHEBI:57642"/>
    </ligand>
</feature>
<comment type="caution">
    <text evidence="4">The sequence shown here is derived from an EMBL/GenBank/DDBJ whole genome shotgun (WGS) entry which is preliminary data.</text>
</comment>
<evidence type="ECO:0000313" key="4">
    <source>
        <dbReference type="EMBL" id="PJE58837.1"/>
    </source>
</evidence>
<accession>A0A2M8KG10</accession>